<comment type="caution">
    <text evidence="1">The sequence shown here is derived from an EMBL/GenBank/DDBJ whole genome shotgun (WGS) entry which is preliminary data.</text>
</comment>
<feature type="non-terminal residue" evidence="1">
    <location>
        <position position="1"/>
    </location>
</feature>
<proteinExistence type="predicted"/>
<evidence type="ECO:0000313" key="1">
    <source>
        <dbReference type="EMBL" id="NMU30274.1"/>
    </source>
</evidence>
<evidence type="ECO:0000313" key="2">
    <source>
        <dbReference type="Proteomes" id="UP000555836"/>
    </source>
</evidence>
<reference evidence="1 2" key="1">
    <citation type="submission" date="2020-04" db="EMBL/GenBank/DDBJ databases">
        <title>Whole-genome sequencing of Vibrio spp. from China reveals different genetic environments of blaCTX-M-14 among diverse lineages.</title>
        <authorList>
            <person name="Zheng Z."/>
            <person name="Ye L."/>
            <person name="Chen S."/>
        </authorList>
    </citation>
    <scope>NUCLEOTIDE SEQUENCE [LARGE SCALE GENOMIC DNA]</scope>
    <source>
        <strain evidence="1 2">Vb0574</strain>
    </source>
</reference>
<dbReference type="EMBL" id="JABCLD010002434">
    <property type="protein sequence ID" value="NMU30274.1"/>
    <property type="molecule type" value="Genomic_DNA"/>
</dbReference>
<name>A0A7Y0XA17_VIBPH</name>
<protein>
    <submittedName>
        <fullName evidence="1">DUF3726 domain-containing protein</fullName>
    </submittedName>
</protein>
<organism evidence="1 2">
    <name type="scientific">Vibrio parahaemolyticus</name>
    <dbReference type="NCBI Taxonomy" id="670"/>
    <lineage>
        <taxon>Bacteria</taxon>
        <taxon>Pseudomonadati</taxon>
        <taxon>Pseudomonadota</taxon>
        <taxon>Gammaproteobacteria</taxon>
        <taxon>Vibrionales</taxon>
        <taxon>Vibrionaceae</taxon>
        <taxon>Vibrio</taxon>
    </lineage>
</organism>
<accession>A0A7Y0XA17</accession>
<gene>
    <name evidence="1" type="ORF">HKB21_32195</name>
</gene>
<dbReference type="Proteomes" id="UP000555836">
    <property type="component" value="Unassembled WGS sequence"/>
</dbReference>
<sequence>EKSAQGYTTHIEGDELSRTQQASWENGIFVEDQEWQTLKQTATALLVENSERSMAGAGGVV</sequence>
<dbReference type="AlphaFoldDB" id="A0A7Y0XA17"/>